<dbReference type="AlphaFoldDB" id="A0A561PRM9"/>
<evidence type="ECO:0000256" key="1">
    <source>
        <dbReference type="ARBA" id="ARBA00004651"/>
    </source>
</evidence>
<dbReference type="Proteomes" id="UP000320811">
    <property type="component" value="Unassembled WGS sequence"/>
</dbReference>
<evidence type="ECO:0000313" key="10">
    <source>
        <dbReference type="Proteomes" id="UP000320811"/>
    </source>
</evidence>
<organism evidence="9 10">
    <name type="scientific">Chitinophaga polysaccharea</name>
    <dbReference type="NCBI Taxonomy" id="1293035"/>
    <lineage>
        <taxon>Bacteria</taxon>
        <taxon>Pseudomonadati</taxon>
        <taxon>Bacteroidota</taxon>
        <taxon>Chitinophagia</taxon>
        <taxon>Chitinophagales</taxon>
        <taxon>Chitinophagaceae</taxon>
        <taxon>Chitinophaga</taxon>
    </lineage>
</organism>
<feature type="transmembrane region" description="Helical" evidence="6">
    <location>
        <begin position="415"/>
        <end position="439"/>
    </location>
</feature>
<evidence type="ECO:0000259" key="8">
    <source>
        <dbReference type="Pfam" id="PF12704"/>
    </source>
</evidence>
<keyword evidence="10" id="KW-1185">Reference proteome</keyword>
<dbReference type="InterPro" id="IPR025857">
    <property type="entry name" value="MacB_PCD"/>
</dbReference>
<accession>A0A561PRM9</accession>
<dbReference type="RefSeq" id="WP_145670728.1">
    <property type="nucleotide sequence ID" value="NZ_VIWO01000004.1"/>
</dbReference>
<dbReference type="EMBL" id="VIWO01000004">
    <property type="protein sequence ID" value="TWF40751.1"/>
    <property type="molecule type" value="Genomic_DNA"/>
</dbReference>
<feature type="transmembrane region" description="Helical" evidence="6">
    <location>
        <begin position="324"/>
        <end position="351"/>
    </location>
</feature>
<evidence type="ECO:0000256" key="6">
    <source>
        <dbReference type="SAM" id="Phobius"/>
    </source>
</evidence>
<feature type="transmembrane region" description="Helical" evidence="6">
    <location>
        <begin position="715"/>
        <end position="733"/>
    </location>
</feature>
<feature type="domain" description="ABC3 transporter permease C-terminal" evidence="7">
    <location>
        <begin position="283"/>
        <end position="396"/>
    </location>
</feature>
<feature type="transmembrane region" description="Helical" evidence="6">
    <location>
        <begin position="21"/>
        <end position="41"/>
    </location>
</feature>
<dbReference type="GO" id="GO:0005886">
    <property type="term" value="C:plasma membrane"/>
    <property type="evidence" value="ECO:0007669"/>
    <property type="project" value="UniProtKB-SubCell"/>
</dbReference>
<dbReference type="PANTHER" id="PTHR30572:SF18">
    <property type="entry name" value="ABC-TYPE MACROLIDE FAMILY EXPORT SYSTEM PERMEASE COMPONENT 2"/>
    <property type="match status" value="1"/>
</dbReference>
<comment type="caution">
    <text evidence="9">The sequence shown here is derived from an EMBL/GenBank/DDBJ whole genome shotgun (WGS) entry which is preliminary data.</text>
</comment>
<name>A0A561PRM9_9BACT</name>
<feature type="domain" description="ABC3 transporter permease C-terminal" evidence="7">
    <location>
        <begin position="666"/>
        <end position="775"/>
    </location>
</feature>
<keyword evidence="5 6" id="KW-0472">Membrane</keyword>
<evidence type="ECO:0000259" key="7">
    <source>
        <dbReference type="Pfam" id="PF02687"/>
    </source>
</evidence>
<feature type="transmembrane region" description="Helical" evidence="6">
    <location>
        <begin position="277"/>
        <end position="299"/>
    </location>
</feature>
<dbReference type="Pfam" id="PF02687">
    <property type="entry name" value="FtsX"/>
    <property type="match status" value="2"/>
</dbReference>
<evidence type="ECO:0000256" key="3">
    <source>
        <dbReference type="ARBA" id="ARBA00022692"/>
    </source>
</evidence>
<reference evidence="9 10" key="1">
    <citation type="submission" date="2019-06" db="EMBL/GenBank/DDBJ databases">
        <title>Sorghum-associated microbial communities from plants grown in Nebraska, USA.</title>
        <authorList>
            <person name="Schachtman D."/>
        </authorList>
    </citation>
    <scope>NUCLEOTIDE SEQUENCE [LARGE SCALE GENOMIC DNA]</scope>
    <source>
        <strain evidence="9 10">1209</strain>
    </source>
</reference>
<evidence type="ECO:0000313" key="9">
    <source>
        <dbReference type="EMBL" id="TWF40751.1"/>
    </source>
</evidence>
<gene>
    <name evidence="9" type="ORF">FHW36_104435</name>
</gene>
<dbReference type="OrthoDB" id="5933722at2"/>
<dbReference type="InterPro" id="IPR003838">
    <property type="entry name" value="ABC3_permease_C"/>
</dbReference>
<feature type="transmembrane region" description="Helical" evidence="6">
    <location>
        <begin position="659"/>
        <end position="683"/>
    </location>
</feature>
<dbReference type="Pfam" id="PF12704">
    <property type="entry name" value="MacB_PCD"/>
    <property type="match status" value="1"/>
</dbReference>
<keyword evidence="2" id="KW-1003">Cell membrane</keyword>
<evidence type="ECO:0000256" key="2">
    <source>
        <dbReference type="ARBA" id="ARBA00022475"/>
    </source>
</evidence>
<feature type="domain" description="MacB-like periplasmic core" evidence="8">
    <location>
        <begin position="20"/>
        <end position="236"/>
    </location>
</feature>
<dbReference type="InterPro" id="IPR050250">
    <property type="entry name" value="Macrolide_Exporter_MacB"/>
</dbReference>
<evidence type="ECO:0000256" key="4">
    <source>
        <dbReference type="ARBA" id="ARBA00022989"/>
    </source>
</evidence>
<dbReference type="PANTHER" id="PTHR30572">
    <property type="entry name" value="MEMBRANE COMPONENT OF TRANSPORTER-RELATED"/>
    <property type="match status" value="1"/>
</dbReference>
<comment type="subcellular location">
    <subcellularLocation>
        <location evidence="1">Cell membrane</location>
        <topology evidence="1">Multi-pass membrane protein</topology>
    </subcellularLocation>
</comment>
<feature type="transmembrane region" description="Helical" evidence="6">
    <location>
        <begin position="371"/>
        <end position="394"/>
    </location>
</feature>
<sequence>MFKNYYRHGWRNLLKNKLSTLVNIGGLSIGLATGIIILLWINDEYSFDTFHKNRDHIYLMMQRVQRGDGISVGDVTPGPLAARLQAQLPEIKYTARCGFGGQELIGTGTKSIYQESIYVDAHYLDMFTFPAVSGNPVAALQEPGNIVLTESAASRLFGQENPMGKIVHHNGQHDLKVAAVIRDVPPNSTVHFDILLPFRLFSLSNADWIDRWDNNRLQTWVMLQPGSSLAVFNQKAKPVIQQSSDEKTAELFGFPLTDRYLHSGFKNGKPSGGRIELIWLLGLIGFFILLIACINFMNLSTARSEQRAREVGVRKALGAGKRSLVLQFLVEALIITFLALVVAILLAKLALPGLNRISGRSIAFNFLQWKIWAGLVSLLLLTGLIAGSYPAFFLSSFQPVKVLKGNVTQQKGSGLFRKGLVTFQFIISTFLIITTIVIYKQLQYGQNRPVGYNQDNLLEIPVRGDMGSKQALLKTDLLTIPEIASVSAGTDDLLGFGGGTNGIQWPGKTPDQDFEFTITWVQYDWVKTAGLQLAAGRDFSADYGADSLGCMVNEAAVKKMGLKPPVVGTLLGSNPIIGVVKDFVANDPFRSPPPMVIYLGKGGMGHTFVRLHKTTDPQQALAKIEAAVKKNSPGFPFEFHFTKEAYQQKFNGLRSSGFMFNWTGSLAILISCLGLFGLSAFLAERRTKEIGIRKVMGASAGTIWFMLAKEFLKPVGIAFLVTVPLAILAMHAALRSIDYRVELQWWMFGGAGLLMLVIAIGTISYQGIRAARANPVKALQAE</sequence>
<keyword evidence="3 6" id="KW-0812">Transmembrane</keyword>
<evidence type="ECO:0000256" key="5">
    <source>
        <dbReference type="ARBA" id="ARBA00023136"/>
    </source>
</evidence>
<keyword evidence="4 6" id="KW-1133">Transmembrane helix</keyword>
<feature type="transmembrane region" description="Helical" evidence="6">
    <location>
        <begin position="745"/>
        <end position="765"/>
    </location>
</feature>
<dbReference type="GO" id="GO:0022857">
    <property type="term" value="F:transmembrane transporter activity"/>
    <property type="evidence" value="ECO:0007669"/>
    <property type="project" value="TreeGrafter"/>
</dbReference>
<protein>
    <submittedName>
        <fullName evidence="9">FtsX-like permease family protein</fullName>
    </submittedName>
</protein>
<proteinExistence type="predicted"/>